<dbReference type="SUPFAM" id="SSF53098">
    <property type="entry name" value="Ribonuclease H-like"/>
    <property type="match status" value="1"/>
</dbReference>
<gene>
    <name evidence="5" type="ORF">G2W53_005409</name>
</gene>
<reference evidence="5" key="1">
    <citation type="submission" date="2020-09" db="EMBL/GenBank/DDBJ databases">
        <title>Genome-Enabled Discovery of Anthraquinone Biosynthesis in Senna tora.</title>
        <authorList>
            <person name="Kang S.-H."/>
            <person name="Pandey R.P."/>
            <person name="Lee C.-M."/>
            <person name="Sim J.-S."/>
            <person name="Jeong J.-T."/>
            <person name="Choi B.-S."/>
            <person name="Jung M."/>
            <person name="Ginzburg D."/>
            <person name="Zhao K."/>
            <person name="Won S.Y."/>
            <person name="Oh T.-J."/>
            <person name="Yu Y."/>
            <person name="Kim N.-H."/>
            <person name="Lee O.R."/>
            <person name="Lee T.-H."/>
            <person name="Bashyal P."/>
            <person name="Kim T.-S."/>
            <person name="Lee W.-H."/>
            <person name="Kawkins C."/>
            <person name="Kim C.-K."/>
            <person name="Kim J.S."/>
            <person name="Ahn B.O."/>
            <person name="Rhee S.Y."/>
            <person name="Sohng J.K."/>
        </authorList>
    </citation>
    <scope>NUCLEOTIDE SEQUENCE</scope>
    <source>
        <tissue evidence="5">Leaf</tissue>
    </source>
</reference>
<keyword evidence="6" id="KW-1185">Reference proteome</keyword>
<dbReference type="Proteomes" id="UP000634136">
    <property type="component" value="Unassembled WGS sequence"/>
</dbReference>
<dbReference type="InterPro" id="IPR054722">
    <property type="entry name" value="PolX-like_BBD"/>
</dbReference>
<feature type="compositionally biased region" description="Low complexity" evidence="1">
    <location>
        <begin position="1"/>
        <end position="18"/>
    </location>
</feature>
<dbReference type="AlphaFoldDB" id="A0A835CFJ6"/>
<comment type="caution">
    <text evidence="5">The sequence shown here is derived from an EMBL/GenBank/DDBJ whole genome shotgun (WGS) entry which is preliminary data.</text>
</comment>
<name>A0A835CFJ6_9FABA</name>
<sequence length="751" mass="84639">MSDKTNSGSLESSTGGSTKQNADDGAFQLHNSDHPGMALVVSPLTGPNYLTWSVAIKTSLEAKDKMGFIDGTLLAPTDAAEYRRWKRVDSMVKAWIGNSISKEIADTLVCCISAKKLWDELEKRYGRRCGPLLYKIQRELSSLQQGTDPVATYYGKLHRGWDELDRLVPLPVCSCQNCKCDITEKLKTNKDSTRLLQFLMGLNQEYNIIRGQILNMSPLPNDDVAFNMVANVESERIVSMSYTNTGTDASALLAKNYVPRSDDRKKESGRKNDKQCNYCNGNGHTRDTCFKLHGVPDWYKELKDSKKGGSSKKVSANLVGANSSSSSEMEQEKDTINKQSELANMVSMLIKQEMGKFLKTKEPEEHVNYANVLNFVGNSSNSFSNNFLSIVHDSWILDTGASSHMCSDLSLMQHMKTQNPPIKVHLPDSATKTVKTKGQVTLHPKLTLHDVLYIPSFKFNLLSVCKLVKETNLHLTFHKNYCIVQDLRSKEIVAVAGVRKNLYILESKSFDPIVIKEAIFHYDASISIACTVSNTVNENITSLWHQRLGHSPLSVINQIDEVHKNNIKEIPVCDTCHFAKQHRLPFPISHNRTKNSLELLHIDVWGPYAVPSTTSAHYVLTIVDDHSRVTWTYLFKFKTEKISAWAEFIGYFGNIALKLGDLRHICDDEKILKSRIEVAITKGIECQDEEVKLSKLRENEEEDGNGSRGPVKPSEQPSLENKIWYSLLATISKTCPPSTQRWRQVEYYDQI</sequence>
<dbReference type="Pfam" id="PF22936">
    <property type="entry name" value="Pol_BBD"/>
    <property type="match status" value="1"/>
</dbReference>
<feature type="domain" description="GAG-pre-integrase" evidence="2">
    <location>
        <begin position="528"/>
        <end position="581"/>
    </location>
</feature>
<dbReference type="EMBL" id="JAAIUW010000003">
    <property type="protein sequence ID" value="KAF7836927.1"/>
    <property type="molecule type" value="Genomic_DNA"/>
</dbReference>
<evidence type="ECO:0000313" key="6">
    <source>
        <dbReference type="Proteomes" id="UP000634136"/>
    </source>
</evidence>
<feature type="region of interest" description="Disordered" evidence="1">
    <location>
        <begin position="1"/>
        <end position="28"/>
    </location>
</feature>
<accession>A0A835CFJ6</accession>
<feature type="domain" description="Retrotransposon Copia-like N-terminal" evidence="3">
    <location>
        <begin position="30"/>
        <end position="76"/>
    </location>
</feature>
<feature type="region of interest" description="Disordered" evidence="1">
    <location>
        <begin position="303"/>
        <end position="332"/>
    </location>
</feature>
<protein>
    <submittedName>
        <fullName evidence="5">Cysteine-rich RLK (Receptor-like protein kinase) 8</fullName>
    </submittedName>
</protein>
<evidence type="ECO:0000259" key="4">
    <source>
        <dbReference type="Pfam" id="PF22936"/>
    </source>
</evidence>
<keyword evidence="5" id="KW-0808">Transferase</keyword>
<keyword evidence="5" id="KW-0675">Receptor</keyword>
<dbReference type="GO" id="GO:0003676">
    <property type="term" value="F:nucleic acid binding"/>
    <property type="evidence" value="ECO:0007669"/>
    <property type="project" value="InterPro"/>
</dbReference>
<dbReference type="PANTHER" id="PTHR37610:SF40">
    <property type="entry name" value="OS01G0909600 PROTEIN"/>
    <property type="match status" value="1"/>
</dbReference>
<proteinExistence type="predicted"/>
<organism evidence="5 6">
    <name type="scientific">Senna tora</name>
    <dbReference type="NCBI Taxonomy" id="362788"/>
    <lineage>
        <taxon>Eukaryota</taxon>
        <taxon>Viridiplantae</taxon>
        <taxon>Streptophyta</taxon>
        <taxon>Embryophyta</taxon>
        <taxon>Tracheophyta</taxon>
        <taxon>Spermatophyta</taxon>
        <taxon>Magnoliopsida</taxon>
        <taxon>eudicotyledons</taxon>
        <taxon>Gunneridae</taxon>
        <taxon>Pentapetalae</taxon>
        <taxon>rosids</taxon>
        <taxon>fabids</taxon>
        <taxon>Fabales</taxon>
        <taxon>Fabaceae</taxon>
        <taxon>Caesalpinioideae</taxon>
        <taxon>Cassia clade</taxon>
        <taxon>Senna</taxon>
    </lineage>
</organism>
<dbReference type="OrthoDB" id="1306223at2759"/>
<evidence type="ECO:0000259" key="2">
    <source>
        <dbReference type="Pfam" id="PF13976"/>
    </source>
</evidence>
<keyword evidence="5" id="KW-0418">Kinase</keyword>
<dbReference type="InterPro" id="IPR025724">
    <property type="entry name" value="GAG-pre-integrase_dom"/>
</dbReference>
<dbReference type="InterPro" id="IPR012337">
    <property type="entry name" value="RNaseH-like_sf"/>
</dbReference>
<evidence type="ECO:0000313" key="5">
    <source>
        <dbReference type="EMBL" id="KAF7836927.1"/>
    </source>
</evidence>
<feature type="region of interest" description="Disordered" evidence="1">
    <location>
        <begin position="696"/>
        <end position="717"/>
    </location>
</feature>
<dbReference type="InterPro" id="IPR029472">
    <property type="entry name" value="Copia-like_N"/>
</dbReference>
<feature type="domain" description="Retrovirus-related Pol polyprotein from transposon TNT 1-94-like beta-barrel" evidence="4">
    <location>
        <begin position="395"/>
        <end position="470"/>
    </location>
</feature>
<evidence type="ECO:0000256" key="1">
    <source>
        <dbReference type="SAM" id="MobiDB-lite"/>
    </source>
</evidence>
<dbReference type="Pfam" id="PF14244">
    <property type="entry name" value="Retrotran_gag_3"/>
    <property type="match status" value="1"/>
</dbReference>
<dbReference type="GO" id="GO:0016301">
    <property type="term" value="F:kinase activity"/>
    <property type="evidence" value="ECO:0007669"/>
    <property type="project" value="UniProtKB-KW"/>
</dbReference>
<dbReference type="Pfam" id="PF13976">
    <property type="entry name" value="gag_pre-integrs"/>
    <property type="match status" value="1"/>
</dbReference>
<dbReference type="PANTHER" id="PTHR37610">
    <property type="entry name" value="CCHC-TYPE DOMAIN-CONTAINING PROTEIN"/>
    <property type="match status" value="1"/>
</dbReference>
<evidence type="ECO:0000259" key="3">
    <source>
        <dbReference type="Pfam" id="PF14244"/>
    </source>
</evidence>
<dbReference type="InterPro" id="IPR036397">
    <property type="entry name" value="RNaseH_sf"/>
</dbReference>
<dbReference type="Gene3D" id="3.30.420.10">
    <property type="entry name" value="Ribonuclease H-like superfamily/Ribonuclease H"/>
    <property type="match status" value="1"/>
</dbReference>